<organism evidence="1 2">
    <name type="scientific">Panagrolaimus sp. PS1159</name>
    <dbReference type="NCBI Taxonomy" id="55785"/>
    <lineage>
        <taxon>Eukaryota</taxon>
        <taxon>Metazoa</taxon>
        <taxon>Ecdysozoa</taxon>
        <taxon>Nematoda</taxon>
        <taxon>Chromadorea</taxon>
        <taxon>Rhabditida</taxon>
        <taxon>Tylenchina</taxon>
        <taxon>Panagrolaimomorpha</taxon>
        <taxon>Panagrolaimoidea</taxon>
        <taxon>Panagrolaimidae</taxon>
        <taxon>Panagrolaimus</taxon>
    </lineage>
</organism>
<sequence>MAIFCETCCICTRECYEGEKTCDDCIDFFINYIESTEIVECTNSNQCLNVPSLEGANCDQCRAAKCMKAGIKIPEFMDTPTESVHIDPEFIQFVMDSLTALNQPLANAETN</sequence>
<reference evidence="2" key="1">
    <citation type="submission" date="2022-11" db="UniProtKB">
        <authorList>
            <consortium name="WormBaseParasite"/>
        </authorList>
    </citation>
    <scope>IDENTIFICATION</scope>
</reference>
<dbReference type="WBParaSite" id="PS1159_v2.g10777.t1">
    <property type="protein sequence ID" value="PS1159_v2.g10777.t1"/>
    <property type="gene ID" value="PS1159_v2.g10777"/>
</dbReference>
<dbReference type="Proteomes" id="UP000887580">
    <property type="component" value="Unplaced"/>
</dbReference>
<protein>
    <submittedName>
        <fullName evidence="2">Nuclear receptor domain-containing protein</fullName>
    </submittedName>
</protein>
<evidence type="ECO:0000313" key="2">
    <source>
        <dbReference type="WBParaSite" id="PS1159_v2.g10777.t1"/>
    </source>
</evidence>
<name>A0AC35EWJ9_9BILA</name>
<accession>A0AC35EWJ9</accession>
<proteinExistence type="predicted"/>
<evidence type="ECO:0000313" key="1">
    <source>
        <dbReference type="Proteomes" id="UP000887580"/>
    </source>
</evidence>